<evidence type="ECO:0008006" key="5">
    <source>
        <dbReference type="Google" id="ProtNLM"/>
    </source>
</evidence>
<protein>
    <recommendedName>
        <fullName evidence="5">Tetratricopeptide repeat protein</fullName>
    </recommendedName>
</protein>
<proteinExistence type="predicted"/>
<comment type="caution">
    <text evidence="3">The sequence shown here is derived from an EMBL/GenBank/DDBJ whole genome shotgun (WGS) entry which is preliminary data.</text>
</comment>
<keyword evidence="1" id="KW-0175">Coiled coil</keyword>
<dbReference type="SUPFAM" id="SSF48452">
    <property type="entry name" value="TPR-like"/>
    <property type="match status" value="1"/>
</dbReference>
<dbReference type="EMBL" id="JAAGAB010000002">
    <property type="protein sequence ID" value="NDV01381.1"/>
    <property type="molecule type" value="Genomic_DNA"/>
</dbReference>
<dbReference type="RefSeq" id="WP_163893154.1">
    <property type="nucleotide sequence ID" value="NZ_JAAFYS010000002.1"/>
</dbReference>
<sequence length="489" mass="53555">MKALVTALAIALTPLAAGAQDVALSPAQLRAVAVQVLREGDPMEAIRLSQLLLERDPTDDVALYVKAEALLAIGRPDLAARFGAAAFRSTEEDQLRYQAARLTAKAEAEAGDFTWSQLWLRRATPYVPSPEARAGLEQDYRALRAANPLQLSFGFGVAPSSNINNGSSSETVVPYGLGLFDLNADAQPLSGIEVSANGSLYYRLRRTERSQTSFEAGLSGRSYVLSDETRNALEELALEEYEDELEKYERVLQGLEEGDIPPPPPERPDETTGFDYSDATLTFGLEHVVAPESGPRRLSYGAEIGQVWYGGDPLRHFLRLSHDRTYDLGPDGSFLVSGLAEFQVEDGYDDSWTLTFRARHALPATEMGALVITSGFGAALTDDPDRGYQGLFLAADYDFAQPVFGNVELGLGASLDARVYEATRYSNQPGTTVDREDLRARTYLDVDLPGFEVYGFVPRVTLEAASTFSTVNFFDREEYSIGLDFRSAF</sequence>
<name>A0A6B2JIZ3_9RHOB</name>
<keyword evidence="4" id="KW-1185">Reference proteome</keyword>
<evidence type="ECO:0000313" key="4">
    <source>
        <dbReference type="Proteomes" id="UP000474757"/>
    </source>
</evidence>
<reference evidence="3 4" key="1">
    <citation type="submission" date="2020-02" db="EMBL/GenBank/DDBJ databases">
        <title>Pseudoroseicyclus tamarix, sp. nov., isolated from offshore sediment of a Tamarix chinensis forest.</title>
        <authorList>
            <person name="Gai Y."/>
        </authorList>
    </citation>
    <scope>NUCLEOTIDE SEQUENCE [LARGE SCALE GENOMIC DNA]</scope>
    <source>
        <strain evidence="3 4">CLL3-39</strain>
    </source>
</reference>
<accession>A0A6B2JIZ3</accession>
<dbReference type="AlphaFoldDB" id="A0A6B2JIZ3"/>
<dbReference type="Proteomes" id="UP000474757">
    <property type="component" value="Unassembled WGS sequence"/>
</dbReference>
<evidence type="ECO:0000313" key="3">
    <source>
        <dbReference type="EMBL" id="NDV01381.1"/>
    </source>
</evidence>
<feature type="coiled-coil region" evidence="1">
    <location>
        <begin position="231"/>
        <end position="258"/>
    </location>
</feature>
<keyword evidence="2" id="KW-0732">Signal</keyword>
<organism evidence="3 4">
    <name type="scientific">Pseudoroseicyclus tamaricis</name>
    <dbReference type="NCBI Taxonomy" id="2705421"/>
    <lineage>
        <taxon>Bacteria</taxon>
        <taxon>Pseudomonadati</taxon>
        <taxon>Pseudomonadota</taxon>
        <taxon>Alphaproteobacteria</taxon>
        <taxon>Rhodobacterales</taxon>
        <taxon>Paracoccaceae</taxon>
        <taxon>Pseudoroseicyclus</taxon>
    </lineage>
</organism>
<feature type="signal peptide" evidence="2">
    <location>
        <begin position="1"/>
        <end position="19"/>
    </location>
</feature>
<evidence type="ECO:0000256" key="2">
    <source>
        <dbReference type="SAM" id="SignalP"/>
    </source>
</evidence>
<gene>
    <name evidence="3" type="ORF">GZA08_10435</name>
</gene>
<feature type="chain" id="PRO_5025335710" description="Tetratricopeptide repeat protein" evidence="2">
    <location>
        <begin position="20"/>
        <end position="489"/>
    </location>
</feature>
<dbReference type="InterPro" id="IPR011990">
    <property type="entry name" value="TPR-like_helical_dom_sf"/>
</dbReference>
<evidence type="ECO:0000256" key="1">
    <source>
        <dbReference type="SAM" id="Coils"/>
    </source>
</evidence>